<dbReference type="GO" id="GO:0046872">
    <property type="term" value="F:metal ion binding"/>
    <property type="evidence" value="ECO:0007669"/>
    <property type="project" value="UniProtKB-KW"/>
</dbReference>
<dbReference type="EMBL" id="CP073581">
    <property type="protein sequence ID" value="QUJ75859.1"/>
    <property type="molecule type" value="Genomic_DNA"/>
</dbReference>
<accession>A0A975PLN0</accession>
<dbReference type="AlphaFoldDB" id="A0A975PLN0"/>
<evidence type="ECO:0000259" key="5">
    <source>
        <dbReference type="PROSITE" id="PS51891"/>
    </source>
</evidence>
<comment type="similarity">
    <text evidence="1">Belongs to the Gfa family.</text>
</comment>
<dbReference type="KEGG" id="sual:KDD17_13055"/>
<keyword evidence="7" id="KW-1185">Reference proteome</keyword>
<keyword evidence="3" id="KW-0862">Zinc</keyword>
<protein>
    <submittedName>
        <fullName evidence="6">GFA family protein</fullName>
    </submittedName>
</protein>
<dbReference type="SUPFAM" id="SSF51316">
    <property type="entry name" value="Mss4-like"/>
    <property type="match status" value="1"/>
</dbReference>
<evidence type="ECO:0000256" key="4">
    <source>
        <dbReference type="ARBA" id="ARBA00023239"/>
    </source>
</evidence>
<dbReference type="RefSeq" id="WP_212704058.1">
    <property type="nucleotide sequence ID" value="NZ_CP073581.1"/>
</dbReference>
<dbReference type="InterPro" id="IPR011057">
    <property type="entry name" value="Mss4-like_sf"/>
</dbReference>
<proteinExistence type="inferred from homology"/>
<dbReference type="Pfam" id="PF04828">
    <property type="entry name" value="GFA"/>
    <property type="match status" value="1"/>
</dbReference>
<gene>
    <name evidence="6" type="ORF">KDD17_13055</name>
</gene>
<name>A0A975PLN0_9RHOB</name>
<dbReference type="PANTHER" id="PTHR33337">
    <property type="entry name" value="GFA DOMAIN-CONTAINING PROTEIN"/>
    <property type="match status" value="1"/>
</dbReference>
<dbReference type="Gene3D" id="3.90.1590.10">
    <property type="entry name" value="glutathione-dependent formaldehyde- activating enzyme (gfa)"/>
    <property type="match status" value="1"/>
</dbReference>
<dbReference type="GO" id="GO:0016846">
    <property type="term" value="F:carbon-sulfur lyase activity"/>
    <property type="evidence" value="ECO:0007669"/>
    <property type="project" value="InterPro"/>
</dbReference>
<dbReference type="PANTHER" id="PTHR33337:SF40">
    <property type="entry name" value="CENP-V_GFA DOMAIN-CONTAINING PROTEIN-RELATED"/>
    <property type="match status" value="1"/>
</dbReference>
<evidence type="ECO:0000256" key="2">
    <source>
        <dbReference type="ARBA" id="ARBA00022723"/>
    </source>
</evidence>
<organism evidence="6 7">
    <name type="scientific">Sulfitobacter albidus</name>
    <dbReference type="NCBI Taxonomy" id="2829501"/>
    <lineage>
        <taxon>Bacteria</taxon>
        <taxon>Pseudomonadati</taxon>
        <taxon>Pseudomonadota</taxon>
        <taxon>Alphaproteobacteria</taxon>
        <taxon>Rhodobacterales</taxon>
        <taxon>Roseobacteraceae</taxon>
        <taxon>Sulfitobacter</taxon>
    </lineage>
</organism>
<dbReference type="PROSITE" id="PS51891">
    <property type="entry name" value="CENP_V_GFA"/>
    <property type="match status" value="1"/>
</dbReference>
<reference evidence="6" key="1">
    <citation type="submission" date="2021-04" db="EMBL/GenBank/DDBJ databases">
        <title>Complete genome sequence for Sulfitobacter sp. strain JK7-1.</title>
        <authorList>
            <person name="Park S.-J."/>
        </authorList>
    </citation>
    <scope>NUCLEOTIDE SEQUENCE</scope>
    <source>
        <strain evidence="6">JK7-1</strain>
    </source>
</reference>
<sequence>MAITGRCYCGACTYEVTGDIQWQAQCLCRECQYISGGGPNFFMLVNETDYAITKGTPSQFTRSDIENPRTRDFCPTCGTHLNTRIKERGAVVVKVGTLDDPSVYDGPQMAIYACDRQPFHALAEGMPVADKRP</sequence>
<evidence type="ECO:0000313" key="7">
    <source>
        <dbReference type="Proteomes" id="UP000683291"/>
    </source>
</evidence>
<evidence type="ECO:0000256" key="1">
    <source>
        <dbReference type="ARBA" id="ARBA00005495"/>
    </source>
</evidence>
<evidence type="ECO:0000313" key="6">
    <source>
        <dbReference type="EMBL" id="QUJ75859.1"/>
    </source>
</evidence>
<dbReference type="InterPro" id="IPR006913">
    <property type="entry name" value="CENP-V/GFA"/>
</dbReference>
<keyword evidence="2" id="KW-0479">Metal-binding</keyword>
<evidence type="ECO:0000256" key="3">
    <source>
        <dbReference type="ARBA" id="ARBA00022833"/>
    </source>
</evidence>
<dbReference type="Proteomes" id="UP000683291">
    <property type="component" value="Chromosome 1"/>
</dbReference>
<feature type="domain" description="CENP-V/GFA" evidence="5">
    <location>
        <begin position="3"/>
        <end position="120"/>
    </location>
</feature>
<keyword evidence="4" id="KW-0456">Lyase</keyword>